<dbReference type="Pfam" id="PF07858">
    <property type="entry name" value="LEH"/>
    <property type="match status" value="1"/>
</dbReference>
<feature type="domain" description="Limonene-1,2-epoxide hydrolase" evidence="1">
    <location>
        <begin position="5"/>
        <end position="54"/>
    </location>
</feature>
<dbReference type="Gene3D" id="3.10.450.50">
    <property type="match status" value="1"/>
</dbReference>
<evidence type="ECO:0000259" key="1">
    <source>
        <dbReference type="Pfam" id="PF07858"/>
    </source>
</evidence>
<dbReference type="STRING" id="1420583.V473_01950"/>
<sequence>MKCWGSNGNTVFTERVDWSRRNGKWSPVPLVAVFDLNDAGQIVAWREYLDLIHISQSHGMTADALIASLDLESQPGA</sequence>
<dbReference type="SUPFAM" id="SSF54427">
    <property type="entry name" value="NTF2-like"/>
    <property type="match status" value="1"/>
</dbReference>
<dbReference type="InterPro" id="IPR032710">
    <property type="entry name" value="NTF2-like_dom_sf"/>
</dbReference>
<dbReference type="AlphaFoldDB" id="A0A0J8ARP8"/>
<keyword evidence="2" id="KW-0378">Hydrolase</keyword>
<dbReference type="Proteomes" id="UP000052232">
    <property type="component" value="Unassembled WGS sequence"/>
</dbReference>
<dbReference type="EMBL" id="JACT01000001">
    <property type="protein sequence ID" value="KMS57040.1"/>
    <property type="molecule type" value="Genomic_DNA"/>
</dbReference>
<keyword evidence="3" id="KW-1185">Reference proteome</keyword>
<evidence type="ECO:0000313" key="2">
    <source>
        <dbReference type="EMBL" id="KMS57040.1"/>
    </source>
</evidence>
<dbReference type="PATRIC" id="fig|1420583.3.peg.389"/>
<name>A0A0J8ARP8_9SPHN</name>
<proteinExistence type="predicted"/>
<evidence type="ECO:0000313" key="3">
    <source>
        <dbReference type="Proteomes" id="UP000052232"/>
    </source>
</evidence>
<comment type="caution">
    <text evidence="2">The sequence shown here is derived from an EMBL/GenBank/DDBJ whole genome shotgun (WGS) entry which is preliminary data.</text>
</comment>
<dbReference type="InterPro" id="IPR013100">
    <property type="entry name" value="LEH"/>
</dbReference>
<reference evidence="2 3" key="1">
    <citation type="journal article" date="2015" name="G3 (Bethesda)">
        <title>Insights into Ongoing Evolution of the Hexachlorocyclohexane Catabolic Pathway from Comparative Genomics of Ten Sphingomonadaceae Strains.</title>
        <authorList>
            <person name="Pearce S.L."/>
            <person name="Oakeshott J.G."/>
            <person name="Pandey G."/>
        </authorList>
    </citation>
    <scope>NUCLEOTIDE SEQUENCE [LARGE SCALE GENOMIC DNA]</scope>
    <source>
        <strain evidence="2 3">LL01</strain>
    </source>
</reference>
<accession>A0A0J8ARP8</accession>
<organism evidence="2 3">
    <name type="scientific">Sphingobium cupriresistens LL01</name>
    <dbReference type="NCBI Taxonomy" id="1420583"/>
    <lineage>
        <taxon>Bacteria</taxon>
        <taxon>Pseudomonadati</taxon>
        <taxon>Pseudomonadota</taxon>
        <taxon>Alphaproteobacteria</taxon>
        <taxon>Sphingomonadales</taxon>
        <taxon>Sphingomonadaceae</taxon>
        <taxon>Sphingobium</taxon>
    </lineage>
</organism>
<protein>
    <submittedName>
        <fullName evidence="2">Limonene-1,2-epoxide hydrolase</fullName>
    </submittedName>
</protein>
<gene>
    <name evidence="2" type="ORF">V473_01950</name>
</gene>
<dbReference type="GO" id="GO:0016787">
    <property type="term" value="F:hydrolase activity"/>
    <property type="evidence" value="ECO:0007669"/>
    <property type="project" value="UniProtKB-KW"/>
</dbReference>